<dbReference type="PANTHER" id="PTHR21666">
    <property type="entry name" value="PEPTIDASE-RELATED"/>
    <property type="match status" value="1"/>
</dbReference>
<evidence type="ECO:0000256" key="1">
    <source>
        <dbReference type="SAM" id="SignalP"/>
    </source>
</evidence>
<dbReference type="SUPFAM" id="SSF51261">
    <property type="entry name" value="Duplicated hybrid motif"/>
    <property type="match status" value="1"/>
</dbReference>
<dbReference type="GO" id="GO:0004222">
    <property type="term" value="F:metalloendopeptidase activity"/>
    <property type="evidence" value="ECO:0007669"/>
    <property type="project" value="TreeGrafter"/>
</dbReference>
<keyword evidence="4" id="KW-1185">Reference proteome</keyword>
<dbReference type="PANTHER" id="PTHR21666:SF285">
    <property type="entry name" value="M23 FAMILY METALLOPEPTIDASE"/>
    <property type="match status" value="1"/>
</dbReference>
<name>A0A194AFH8_9BACT</name>
<dbReference type="Proteomes" id="UP000095200">
    <property type="component" value="Unassembled WGS sequence"/>
</dbReference>
<dbReference type="EMBL" id="BDFE01000009">
    <property type="protein sequence ID" value="GAU08088.1"/>
    <property type="molecule type" value="Genomic_DNA"/>
</dbReference>
<sequence>MVFNKGFLLGLILMVLGTGSVLHAATGVELTAPHTVYRGQAFVCRFTPVNGGSNYQLTWLDKTLDVAVGAGDPVVEVLLGVGLTRQPVAETLELSCMRDARKLTARQTIKVEDKEYPVQRLTLPRKMVHLSPENLARYHREKKEISTILKGRSKGRFWSLPLTRPVPGGVSSAFGLRRIINDEPRSPHRGVDFRGGMGVPVKACADGIVDLVADHYFSGRSVYLDHGQGVMSMYFHLSRIDVKEGQVVRKGEVVGAMGRTGRATGPHLHFGLYLLGEPVDPMPLFGE</sequence>
<dbReference type="InterPro" id="IPR011055">
    <property type="entry name" value="Dup_hybrid_motif"/>
</dbReference>
<organism evidence="3 4">
    <name type="scientific">Desulfoplanes formicivorans</name>
    <dbReference type="NCBI Taxonomy" id="1592317"/>
    <lineage>
        <taxon>Bacteria</taxon>
        <taxon>Pseudomonadati</taxon>
        <taxon>Thermodesulfobacteriota</taxon>
        <taxon>Desulfovibrionia</taxon>
        <taxon>Desulfovibrionales</taxon>
        <taxon>Desulfoplanaceae</taxon>
        <taxon>Desulfoplanes</taxon>
    </lineage>
</organism>
<protein>
    <submittedName>
        <fullName evidence="3">Peptidase M23</fullName>
    </submittedName>
</protein>
<dbReference type="CDD" id="cd12797">
    <property type="entry name" value="M23_peptidase"/>
    <property type="match status" value="1"/>
</dbReference>
<evidence type="ECO:0000313" key="4">
    <source>
        <dbReference type="Proteomes" id="UP000095200"/>
    </source>
</evidence>
<gene>
    <name evidence="3" type="ORF">DPF_0789</name>
</gene>
<keyword evidence="1" id="KW-0732">Signal</keyword>
<dbReference type="Gene3D" id="2.70.70.10">
    <property type="entry name" value="Glucose Permease (Domain IIA)"/>
    <property type="match status" value="1"/>
</dbReference>
<dbReference type="InterPro" id="IPR016047">
    <property type="entry name" value="M23ase_b-sheet_dom"/>
</dbReference>
<comment type="caution">
    <text evidence="3">The sequence shown here is derived from an EMBL/GenBank/DDBJ whole genome shotgun (WGS) entry which is preliminary data.</text>
</comment>
<reference evidence="4" key="1">
    <citation type="submission" date="2016-06" db="EMBL/GenBank/DDBJ databases">
        <title>Draft genome sequence of Desulfoplanes formicivorans strain Pf12B.</title>
        <authorList>
            <person name="Watanabe M."/>
            <person name="Kojima H."/>
            <person name="Fukui M."/>
        </authorList>
    </citation>
    <scope>NUCLEOTIDE SEQUENCE [LARGE SCALE GENOMIC DNA]</scope>
    <source>
        <strain evidence="4">Pf12B</strain>
    </source>
</reference>
<accession>A0A194AFH8</accession>
<dbReference type="STRING" id="1592317.DPF_0789"/>
<evidence type="ECO:0000259" key="2">
    <source>
        <dbReference type="Pfam" id="PF01551"/>
    </source>
</evidence>
<evidence type="ECO:0000313" key="3">
    <source>
        <dbReference type="EMBL" id="GAU08088.1"/>
    </source>
</evidence>
<dbReference type="AlphaFoldDB" id="A0A194AFH8"/>
<proteinExistence type="predicted"/>
<dbReference type="InterPro" id="IPR050570">
    <property type="entry name" value="Cell_wall_metabolism_enzyme"/>
</dbReference>
<feature type="chain" id="PRO_5008507580" evidence="1">
    <location>
        <begin position="25"/>
        <end position="287"/>
    </location>
</feature>
<feature type="signal peptide" evidence="1">
    <location>
        <begin position="1"/>
        <end position="24"/>
    </location>
</feature>
<feature type="domain" description="M23ase beta-sheet core" evidence="2">
    <location>
        <begin position="187"/>
        <end position="281"/>
    </location>
</feature>
<dbReference type="Pfam" id="PF01551">
    <property type="entry name" value="Peptidase_M23"/>
    <property type="match status" value="1"/>
</dbReference>
<dbReference type="RefSeq" id="WP_176724158.1">
    <property type="nucleotide sequence ID" value="NZ_BDFE01000009.1"/>
</dbReference>